<evidence type="ECO:0000313" key="1">
    <source>
        <dbReference type="EMBL" id="PSK94414.1"/>
    </source>
</evidence>
<sequence>MRKSLQSIFIAGLMTVGLATIHTRSDAQQHEYDFGNPDIPYIEQRGFSLGLNFGQTDLWGDVGTKSVLDHYNNSVYKDDIFKNMRFMGGMFVRYTYVPGISFRLGVNYGALYATDQWNQEKALKAKTVADDAYQRYVRNLDIKTNLWESNLLVEFAPLRISNWEFGKLAKMRFQPYLLAGVSGFYFNPRGTFKDFETGREVEVDLKPLHTEGQNFSAPGTTFPKNYSNFSWAAVGGIGFKFDIGKGLALGLEYQLRFTFTDYLDDVSGKYVDPLNFQVAYLNQPGKGNLATKMADRSGEIMPGYKHQAGEFRGDPNNKDKFSSISLMFFWKIKKRASPWWSTY</sequence>
<dbReference type="Proteomes" id="UP000240572">
    <property type="component" value="Unassembled WGS sequence"/>
</dbReference>
<dbReference type="AlphaFoldDB" id="A0A2P8DB15"/>
<name>A0A2P8DB15_9BACT</name>
<protein>
    <recommendedName>
        <fullName evidence="3">Outer membrane protein with beta-barrel domain</fullName>
    </recommendedName>
</protein>
<dbReference type="InterPro" id="IPR011250">
    <property type="entry name" value="OMP/PagP_B-barrel"/>
</dbReference>
<organism evidence="1 2">
    <name type="scientific">Taibaiella chishuiensis</name>
    <dbReference type="NCBI Taxonomy" id="1434707"/>
    <lineage>
        <taxon>Bacteria</taxon>
        <taxon>Pseudomonadati</taxon>
        <taxon>Bacteroidota</taxon>
        <taxon>Chitinophagia</taxon>
        <taxon>Chitinophagales</taxon>
        <taxon>Chitinophagaceae</taxon>
        <taxon>Taibaiella</taxon>
    </lineage>
</organism>
<proteinExistence type="predicted"/>
<evidence type="ECO:0000313" key="2">
    <source>
        <dbReference type="Proteomes" id="UP000240572"/>
    </source>
</evidence>
<keyword evidence="2" id="KW-1185">Reference proteome</keyword>
<gene>
    <name evidence="1" type="ORF">B0I18_101570</name>
</gene>
<accession>A0A2P8DB15</accession>
<reference evidence="1 2" key="1">
    <citation type="submission" date="2018-03" db="EMBL/GenBank/DDBJ databases">
        <title>Genomic Encyclopedia of Type Strains, Phase III (KMG-III): the genomes of soil and plant-associated and newly described type strains.</title>
        <authorList>
            <person name="Whitman W."/>
        </authorList>
    </citation>
    <scope>NUCLEOTIDE SEQUENCE [LARGE SCALE GENOMIC DNA]</scope>
    <source>
        <strain evidence="1 2">CGMCC 1.12700</strain>
    </source>
</reference>
<dbReference type="SUPFAM" id="SSF56925">
    <property type="entry name" value="OMPA-like"/>
    <property type="match status" value="1"/>
</dbReference>
<evidence type="ECO:0008006" key="3">
    <source>
        <dbReference type="Google" id="ProtNLM"/>
    </source>
</evidence>
<dbReference type="Gene3D" id="2.40.160.20">
    <property type="match status" value="1"/>
</dbReference>
<comment type="caution">
    <text evidence="1">The sequence shown here is derived from an EMBL/GenBank/DDBJ whole genome shotgun (WGS) entry which is preliminary data.</text>
</comment>
<dbReference type="EMBL" id="PYGD01000001">
    <property type="protein sequence ID" value="PSK94414.1"/>
    <property type="molecule type" value="Genomic_DNA"/>
</dbReference>